<feature type="region of interest" description="C-terminal hotdog fold" evidence="5">
    <location>
        <begin position="1082"/>
        <end position="1238"/>
    </location>
</feature>
<dbReference type="PANTHER" id="PTHR43775:SF22">
    <property type="entry name" value="SYNTHASE, PUTATIVE (JCVI)-RELATED"/>
    <property type="match status" value="1"/>
</dbReference>
<keyword evidence="2" id="KW-0597">Phosphoprotein</keyword>
<evidence type="ECO:0000259" key="6">
    <source>
        <dbReference type="PROSITE" id="PS52004"/>
    </source>
</evidence>
<dbReference type="InterPro" id="IPR001227">
    <property type="entry name" value="Ac_transferase_dom_sf"/>
</dbReference>
<dbReference type="SUPFAM" id="SSF52151">
    <property type="entry name" value="FabD/lysophospholipase-like"/>
    <property type="match status" value="1"/>
</dbReference>
<dbReference type="CDD" id="cd00833">
    <property type="entry name" value="PKS"/>
    <property type="match status" value="1"/>
</dbReference>
<dbReference type="SUPFAM" id="SSF53335">
    <property type="entry name" value="S-adenosyl-L-methionine-dependent methyltransferases"/>
    <property type="match status" value="1"/>
</dbReference>
<evidence type="ECO:0000259" key="7">
    <source>
        <dbReference type="PROSITE" id="PS52019"/>
    </source>
</evidence>
<dbReference type="SMART" id="SM00825">
    <property type="entry name" value="PKS_KS"/>
    <property type="match status" value="1"/>
</dbReference>
<dbReference type="PANTHER" id="PTHR43775">
    <property type="entry name" value="FATTY ACID SYNTHASE"/>
    <property type="match status" value="1"/>
</dbReference>
<evidence type="ECO:0008006" key="10">
    <source>
        <dbReference type="Google" id="ProtNLM"/>
    </source>
</evidence>
<dbReference type="OrthoDB" id="329835at2759"/>
<name>A0A1J9R8X3_9EURO</name>
<evidence type="ECO:0000256" key="5">
    <source>
        <dbReference type="PROSITE-ProRule" id="PRU01363"/>
    </source>
</evidence>
<dbReference type="InterPro" id="IPR050091">
    <property type="entry name" value="PKS_NRPS_Biosynth_Enz"/>
</dbReference>
<dbReference type="Pfam" id="PF00109">
    <property type="entry name" value="ketoacyl-synt"/>
    <property type="match status" value="1"/>
</dbReference>
<dbReference type="Gene3D" id="3.40.47.10">
    <property type="match status" value="1"/>
</dbReference>
<dbReference type="Pfam" id="PF21089">
    <property type="entry name" value="PKS_DH_N"/>
    <property type="match status" value="1"/>
</dbReference>
<keyword evidence="3" id="KW-0808">Transferase</keyword>
<dbReference type="InterPro" id="IPR029063">
    <property type="entry name" value="SAM-dependent_MTases_sf"/>
</dbReference>
<dbReference type="InterPro" id="IPR049551">
    <property type="entry name" value="PKS_DH_C"/>
</dbReference>
<gene>
    <name evidence="8" type="ORF">ACJ73_04545</name>
</gene>
<dbReference type="Gene3D" id="3.40.366.10">
    <property type="entry name" value="Malonyl-Coenzyme A Acyl Carrier Protein, domain 2"/>
    <property type="match status" value="1"/>
</dbReference>
<dbReference type="InterPro" id="IPR013217">
    <property type="entry name" value="Methyltransf_12"/>
</dbReference>
<dbReference type="Pfam" id="PF08242">
    <property type="entry name" value="Methyltransf_12"/>
    <property type="match status" value="1"/>
</dbReference>
<feature type="region of interest" description="N-terminal hotdog fold" evidence="5">
    <location>
        <begin position="913"/>
        <end position="1053"/>
    </location>
</feature>
<dbReference type="SUPFAM" id="SSF53901">
    <property type="entry name" value="Thiolase-like"/>
    <property type="match status" value="1"/>
</dbReference>
<dbReference type="STRING" id="1658174.A0A1J9R8X3"/>
<organism evidence="8 9">
    <name type="scientific">Blastomyces percursus</name>
    <dbReference type="NCBI Taxonomy" id="1658174"/>
    <lineage>
        <taxon>Eukaryota</taxon>
        <taxon>Fungi</taxon>
        <taxon>Dikarya</taxon>
        <taxon>Ascomycota</taxon>
        <taxon>Pezizomycotina</taxon>
        <taxon>Eurotiomycetes</taxon>
        <taxon>Eurotiomycetidae</taxon>
        <taxon>Onygenales</taxon>
        <taxon>Ajellomycetaceae</taxon>
        <taxon>Blastomyces</taxon>
    </lineage>
</organism>
<dbReference type="Pfam" id="PF14765">
    <property type="entry name" value="PS-DH"/>
    <property type="match status" value="1"/>
</dbReference>
<dbReference type="InterPro" id="IPR032821">
    <property type="entry name" value="PKS_assoc"/>
</dbReference>
<dbReference type="SMART" id="SM00826">
    <property type="entry name" value="PKS_DH"/>
    <property type="match status" value="1"/>
</dbReference>
<dbReference type="VEuPathDB" id="FungiDB:ACJ73_04545"/>
<proteinExistence type="predicted"/>
<evidence type="ECO:0000313" key="8">
    <source>
        <dbReference type="EMBL" id="OJD24093.1"/>
    </source>
</evidence>
<dbReference type="Pfam" id="PF16197">
    <property type="entry name" value="KAsynt_C_assoc"/>
    <property type="match status" value="1"/>
</dbReference>
<dbReference type="InterPro" id="IPR016035">
    <property type="entry name" value="Acyl_Trfase/lysoPLipase"/>
</dbReference>
<dbReference type="Gene3D" id="3.40.50.150">
    <property type="entry name" value="Vaccinia Virus protein VP39"/>
    <property type="match status" value="1"/>
</dbReference>
<sequence length="1651" mass="181586">MQNITVPIAVVGMSCRLPGANTPDQLWQRLSKGYDSWSDVPEDRFKWESFYHPETESQGSYNHRGGHFLEQNIAAFDNGFFSIGNYECEAIDPQQRILLEIAYEALENAGISDFRGSSTSVYVAVFSQDYAQIQLKDIDDLPKYHMTGTGPAIISNRISYAFDLKGPSMTLDTGCSGGLVAIHQACQSLRTGECSMALAGGVNLLLSPDIMIPMSLMHILNGEGRCYSFDSRGYGYGRGEGAAMVVLKRLNDAIQHGDHIHAIIRNTSLNHVGKTAGITLPSKDSQQNLIRIAYQQAGLNPIDTTYIEAHGTGTPVGDATEVAAIQEVFEGGSQALQDFPLYMGSIKPNIGHLESVSGLAGFIKAVLMIERGKIPPNLNLGTLKKTLGLGLSRVTIPTCLKEWPAGRPRRISVNSFGYGGTNGHAIVENLVNQHDSISAPQILTLTTNNQRSLREMMQRVRDWAACQPDARADEMFIDLAYTLTARRSIMQWRNAFSSTSLQDTILSLSETTKMKPVHASSHNCIVFVFTGQGAQWFSMGRELMKIISPYADSIDKSEKILTNFGAPWSLTQELLKDEHNSKVNEREIAQPVTTAVQIALVDLLMHLGVKPYAVLGHSSGEIGAAYAAGALEQAAALKVAYSRGLLNVNHAISKKGAMLAANLEEKEALTYISKLKTGVAVVACLNSPASVTLSGDEEGIDELRKMLDYDGIWARRLMVDTAYHSHHVEAVAPQYLAALQDLKCGMPESSVRFYSSVKIGLKTGGFGAEYWVENLISKVRFHDALVCLCSDLTSSQSSTLLSPTPVFVEIGPHNSLAGPIRQTMSYLRQSSGYASFSTLRRHQNALSTVFDLIAKLFEQGCPVDISSANLLIRPLQTRKVIHNLPPYAWDHSNKPWHESRLSRMHRFRQHPHHDLLGVRMASSTSLEPVWRHIIGVKSLPWLLEHTVDGVPVFPAAAYMSMAIEAIRQTVLEQPKSPPILKYILKEIFFVNALYIPVSSKEPIEIQLRIRSAASSHNNIASSWKEFCIISVSPDGADVIEHCRGFIMAEIDSSTADWQFGAQESDVAAMHVSRLEKLQGTCITDIDCVQLYDDLRSGGNYYGPTFACVKKLLLDDDASALGTVVIPDVAECMPSKFFQPHVIHPTTLDSLLHAAIPLYGKQHSGGSLMAVSIGELSASTKVANAPGTQLTAITTLQHDKLRSAEVEVSAFQADGNGKPECVIHITKAELLPTKRAKDQGHEWHQDMTYQMRWVVDAEHLTPSFFKVDTDAVAATKLHHLNQAAALYLASCLDRLSGKDLVTGHYHHLYNWMNRFSDSEEISSLIGGIAEFDRQNILELIRKYDVEGETLCRVGEKLPEILTGKIDPLALMLEDDLLYRLYANDDASKRCYCHMTHYLQHATTKNPNMNILELGAGTGGATVPLLQELGSDGVLPIYQYDFTDVSTAFFERSSMKLQKWSKYLKFKRLDLQGDPAKQGFAEGSYDIIIASNVLHATDCIDVSLSKVRKLLKPGGKLLLIEVTRVLPFYNVCSGVLPGWWAGVNDGRTDAPLLSIEQWDNALRRAGFSGVSIAAKDYVGPAQRSAMLISKAIVHEQTASQVPPVRILASPSLAVERLPEFPRGLKTALSEEGLNVSTEYLGSQSGVSWNMKEE</sequence>
<dbReference type="InterPro" id="IPR014031">
    <property type="entry name" value="Ketoacyl_synth_C"/>
</dbReference>
<dbReference type="EMBL" id="LGTZ01000636">
    <property type="protein sequence ID" value="OJD24093.1"/>
    <property type="molecule type" value="Genomic_DNA"/>
</dbReference>
<feature type="active site" description="Proton donor; for dehydratase activity" evidence="5">
    <location>
        <position position="1148"/>
    </location>
</feature>
<keyword evidence="4" id="KW-0511">Multifunctional enzyme</keyword>
<keyword evidence="1" id="KW-0596">Phosphopantetheine</keyword>
<dbReference type="InterPro" id="IPR020807">
    <property type="entry name" value="PKS_DH"/>
</dbReference>
<dbReference type="Pfam" id="PF00698">
    <property type="entry name" value="Acyl_transf_1"/>
    <property type="match status" value="1"/>
</dbReference>
<dbReference type="InterPro" id="IPR014030">
    <property type="entry name" value="Ketoacyl_synth_N"/>
</dbReference>
<dbReference type="CDD" id="cd02440">
    <property type="entry name" value="AdoMet_MTases"/>
    <property type="match status" value="1"/>
</dbReference>
<evidence type="ECO:0000256" key="4">
    <source>
        <dbReference type="ARBA" id="ARBA00023268"/>
    </source>
</evidence>
<dbReference type="GO" id="GO:0004312">
    <property type="term" value="F:fatty acid synthase activity"/>
    <property type="evidence" value="ECO:0007669"/>
    <property type="project" value="TreeGrafter"/>
</dbReference>
<evidence type="ECO:0000256" key="3">
    <source>
        <dbReference type="ARBA" id="ARBA00022679"/>
    </source>
</evidence>
<keyword evidence="9" id="KW-1185">Reference proteome</keyword>
<dbReference type="InterPro" id="IPR042104">
    <property type="entry name" value="PKS_dehydratase_sf"/>
</dbReference>
<dbReference type="Pfam" id="PF02801">
    <property type="entry name" value="Ketoacyl-synt_C"/>
    <property type="match status" value="1"/>
</dbReference>
<feature type="active site" description="Proton acceptor; for dehydratase activity" evidence="5">
    <location>
        <position position="945"/>
    </location>
</feature>
<dbReference type="PROSITE" id="PS52019">
    <property type="entry name" value="PKS_MFAS_DH"/>
    <property type="match status" value="1"/>
</dbReference>
<dbReference type="GO" id="GO:0044550">
    <property type="term" value="P:secondary metabolite biosynthetic process"/>
    <property type="evidence" value="ECO:0007669"/>
    <property type="project" value="UniProtKB-ARBA"/>
</dbReference>
<dbReference type="InterPro" id="IPR020841">
    <property type="entry name" value="PKS_Beta-ketoAc_synthase_dom"/>
</dbReference>
<dbReference type="InterPro" id="IPR016036">
    <property type="entry name" value="Malonyl_transacylase_ACP-bd"/>
</dbReference>
<dbReference type="GO" id="GO:0006633">
    <property type="term" value="P:fatty acid biosynthetic process"/>
    <property type="evidence" value="ECO:0007669"/>
    <property type="project" value="TreeGrafter"/>
</dbReference>
<comment type="caution">
    <text evidence="8">The sequence shown here is derived from an EMBL/GenBank/DDBJ whole genome shotgun (WGS) entry which is preliminary data.</text>
</comment>
<reference evidence="8 9" key="1">
    <citation type="submission" date="2015-08" db="EMBL/GenBank/DDBJ databases">
        <title>Emmonsia species relationships and genome sequence.</title>
        <authorList>
            <person name="Cuomo C.A."/>
            <person name="Schwartz I.S."/>
            <person name="Kenyon C."/>
            <person name="De Hoog G.S."/>
            <person name="Govender N.P."/>
            <person name="Botha A."/>
            <person name="Moreno L."/>
            <person name="De Vries M."/>
            <person name="Munoz J.F."/>
            <person name="Stielow J.B."/>
        </authorList>
    </citation>
    <scope>NUCLEOTIDE SEQUENCE [LARGE SCALE GENOMIC DNA]</scope>
    <source>
        <strain evidence="8 9">EI222</strain>
    </source>
</reference>
<feature type="domain" description="PKS/mFAS DH" evidence="7">
    <location>
        <begin position="913"/>
        <end position="1238"/>
    </location>
</feature>
<evidence type="ECO:0000256" key="2">
    <source>
        <dbReference type="ARBA" id="ARBA00022553"/>
    </source>
</evidence>
<dbReference type="PROSITE" id="PS52004">
    <property type="entry name" value="KS3_2"/>
    <property type="match status" value="1"/>
</dbReference>
<evidence type="ECO:0000313" key="9">
    <source>
        <dbReference type="Proteomes" id="UP000242791"/>
    </source>
</evidence>
<dbReference type="Gene3D" id="3.10.129.110">
    <property type="entry name" value="Polyketide synthase dehydratase"/>
    <property type="match status" value="1"/>
</dbReference>
<dbReference type="SUPFAM" id="SSF55048">
    <property type="entry name" value="Probable ACP-binding domain of malonyl-CoA ACP transacylase"/>
    <property type="match status" value="1"/>
</dbReference>
<protein>
    <recommendedName>
        <fullName evidence="10">Neosartoricin B biosynthesis protein A</fullName>
    </recommendedName>
</protein>
<accession>A0A1J9R8X3</accession>
<dbReference type="InterPro" id="IPR049552">
    <property type="entry name" value="PKS_DH_N"/>
</dbReference>
<dbReference type="InterPro" id="IPR016039">
    <property type="entry name" value="Thiolase-like"/>
</dbReference>
<dbReference type="InterPro" id="IPR014043">
    <property type="entry name" value="Acyl_transferase_dom"/>
</dbReference>
<feature type="domain" description="Ketosynthase family 3 (KS3)" evidence="6">
    <location>
        <begin position="5"/>
        <end position="429"/>
    </location>
</feature>
<dbReference type="Proteomes" id="UP000242791">
    <property type="component" value="Unassembled WGS sequence"/>
</dbReference>
<dbReference type="SMART" id="SM00827">
    <property type="entry name" value="PKS_AT"/>
    <property type="match status" value="1"/>
</dbReference>
<dbReference type="InterPro" id="IPR049900">
    <property type="entry name" value="PKS_mFAS_DH"/>
</dbReference>
<evidence type="ECO:0000256" key="1">
    <source>
        <dbReference type="ARBA" id="ARBA00022450"/>
    </source>
</evidence>